<dbReference type="KEGG" id="dpo:4803566"/>
<dbReference type="Proteomes" id="UP000001819">
    <property type="component" value="Chromosome 3"/>
</dbReference>
<gene>
    <name evidence="10" type="primary">LOC4803566</name>
</gene>
<dbReference type="InParanoid" id="A0A6I8USY3"/>
<keyword evidence="9" id="KW-1185">Reference proteome</keyword>
<dbReference type="FunCoup" id="A0A6I8USY3">
    <property type="interactions" value="13"/>
</dbReference>
<reference evidence="10" key="2">
    <citation type="submission" date="2025-08" db="UniProtKB">
        <authorList>
            <consortium name="RefSeq"/>
        </authorList>
    </citation>
    <scope>IDENTIFICATION</scope>
    <source>
        <strain evidence="10">MV-25-SWS-2005</strain>
        <tissue evidence="10">Whole body</tissue>
    </source>
</reference>
<keyword evidence="3" id="KW-1003">Cell membrane</keyword>
<feature type="transmembrane region" description="Helical" evidence="8">
    <location>
        <begin position="9"/>
        <end position="31"/>
    </location>
</feature>
<dbReference type="RefSeq" id="XP_001360273.3">
    <property type="nucleotide sequence ID" value="XM_001360236.4"/>
</dbReference>
<comment type="similarity">
    <text evidence="2">Belongs to the CD36 family.</text>
</comment>
<keyword evidence="4 8" id="KW-0812">Transmembrane</keyword>
<dbReference type="PANTHER" id="PTHR11923:SF89">
    <property type="entry name" value="GH15894P"/>
    <property type="match status" value="1"/>
</dbReference>
<dbReference type="GO" id="GO:0005044">
    <property type="term" value="F:scavenger receptor activity"/>
    <property type="evidence" value="ECO:0007669"/>
    <property type="project" value="TreeGrafter"/>
</dbReference>
<dbReference type="AlphaFoldDB" id="A0A6I8USY3"/>
<keyword evidence="6 8" id="KW-0472">Membrane</keyword>
<accession>A0A6I8USY3</accession>
<dbReference type="GO" id="GO:0005886">
    <property type="term" value="C:plasma membrane"/>
    <property type="evidence" value="ECO:0007669"/>
    <property type="project" value="UniProtKB-SubCell"/>
</dbReference>
<dbReference type="InterPro" id="IPR002159">
    <property type="entry name" value="CD36_fam"/>
</dbReference>
<dbReference type="PROSITE" id="PS51257">
    <property type="entry name" value="PROKAR_LIPOPROTEIN"/>
    <property type="match status" value="1"/>
</dbReference>
<keyword evidence="7" id="KW-0325">Glycoprotein</keyword>
<keyword evidence="5 8" id="KW-1133">Transmembrane helix</keyword>
<evidence type="ECO:0000256" key="3">
    <source>
        <dbReference type="ARBA" id="ARBA00022475"/>
    </source>
</evidence>
<evidence type="ECO:0000256" key="7">
    <source>
        <dbReference type="ARBA" id="ARBA00023180"/>
    </source>
</evidence>
<evidence type="ECO:0000256" key="6">
    <source>
        <dbReference type="ARBA" id="ARBA00023136"/>
    </source>
</evidence>
<evidence type="ECO:0000256" key="5">
    <source>
        <dbReference type="ARBA" id="ARBA00022989"/>
    </source>
</evidence>
<evidence type="ECO:0000256" key="2">
    <source>
        <dbReference type="ARBA" id="ARBA00010532"/>
    </source>
</evidence>
<evidence type="ECO:0000256" key="4">
    <source>
        <dbReference type="ARBA" id="ARBA00022692"/>
    </source>
</evidence>
<keyword evidence="10" id="KW-0675">Receptor</keyword>
<evidence type="ECO:0000313" key="10">
    <source>
        <dbReference type="RefSeq" id="XP_001360273.3"/>
    </source>
</evidence>
<evidence type="ECO:0000256" key="8">
    <source>
        <dbReference type="SAM" id="Phobius"/>
    </source>
</evidence>
<reference evidence="9" key="1">
    <citation type="submission" date="2024-06" db="UniProtKB">
        <authorList>
            <consortium name="RefSeq"/>
        </authorList>
    </citation>
    <scope>NUCLEOTIDE SEQUENCE [LARGE SCALE GENOMIC DNA]</scope>
    <source>
        <strain evidence="9">MV2-25</strain>
    </source>
</reference>
<evidence type="ECO:0000256" key="1">
    <source>
        <dbReference type="ARBA" id="ARBA00004236"/>
    </source>
</evidence>
<dbReference type="GO" id="GO:0005737">
    <property type="term" value="C:cytoplasm"/>
    <property type="evidence" value="ECO:0007669"/>
    <property type="project" value="TreeGrafter"/>
</dbReference>
<dbReference type="PANTHER" id="PTHR11923">
    <property type="entry name" value="SCAVENGER RECEPTOR CLASS B TYPE-1 SR-B1"/>
    <property type="match status" value="1"/>
</dbReference>
<sequence>MKPGQKLRVALYVFLGLTSLYLFVLSCIWDYRVVVAREHVRFRQEMPTMDSWVNSPFGKLKSYLFNVTNAAEFESGRDKRLKVDQIGPITYKIVGYNDILSRTENNVTYRKNRYRHVEFLPEESVAPEVLNWTITSPNNVLLGAAAKFKHVAPFSVLGFDAITRFEDLFITGSVYYFLWEFTRPSLQLVSNLLPFALSSNCGPLHNALKDKEEVYTVNIGPEQGIDNFFRIETLNGQQVIKEQLPRSEEWSNDACPYNVSGAHDNSLFPPFLQPETPLNVVAIESCRVLPLIYQRPERYAGLDTYRYLLLQPGQEPPKCMDTTYGIKLHKGMFDVSKCVINDAPSAFSAPHFYGSSYNWSEHYEGYNPNAEEHEPFILMEPTTGIPVNEKYRFQSNIPMPNLSSYSRRLKSFSNMLLPTFWYEFEMGELPDFVLRLMWINVKVLPHVQAPCMALLLLLALWSALKVIRVAWGDLGYVDLYRKICGRGTTNACLETVFPTTDRHLTQCGQVSDEAVK</sequence>
<organism evidence="9 10">
    <name type="scientific">Drosophila pseudoobscura pseudoobscura</name>
    <name type="common">Fruit fly</name>
    <dbReference type="NCBI Taxonomy" id="46245"/>
    <lineage>
        <taxon>Eukaryota</taxon>
        <taxon>Metazoa</taxon>
        <taxon>Ecdysozoa</taxon>
        <taxon>Arthropoda</taxon>
        <taxon>Hexapoda</taxon>
        <taxon>Insecta</taxon>
        <taxon>Pterygota</taxon>
        <taxon>Neoptera</taxon>
        <taxon>Endopterygota</taxon>
        <taxon>Diptera</taxon>
        <taxon>Brachycera</taxon>
        <taxon>Muscomorpha</taxon>
        <taxon>Ephydroidea</taxon>
        <taxon>Drosophilidae</taxon>
        <taxon>Drosophila</taxon>
        <taxon>Sophophora</taxon>
    </lineage>
</organism>
<proteinExistence type="inferred from homology"/>
<dbReference type="PRINTS" id="PR01609">
    <property type="entry name" value="CD36FAMILY"/>
</dbReference>
<dbReference type="Pfam" id="PF01130">
    <property type="entry name" value="CD36"/>
    <property type="match status" value="1"/>
</dbReference>
<name>A0A6I8USY3_DROPS</name>
<protein>
    <submittedName>
        <fullName evidence="10">Scavenger receptor class B member 1</fullName>
    </submittedName>
</protein>
<comment type="subcellular location">
    <subcellularLocation>
        <location evidence="1">Cell membrane</location>
    </subcellularLocation>
</comment>
<evidence type="ECO:0000313" key="9">
    <source>
        <dbReference type="Proteomes" id="UP000001819"/>
    </source>
</evidence>